<feature type="compositionally biased region" description="Gly residues" evidence="1">
    <location>
        <begin position="58"/>
        <end position="70"/>
    </location>
</feature>
<evidence type="ECO:0000313" key="3">
    <source>
        <dbReference type="Proteomes" id="UP000076502"/>
    </source>
</evidence>
<keyword evidence="3" id="KW-1185">Reference proteome</keyword>
<organism evidence="2 3">
    <name type="scientific">Dufourea novaeangliae</name>
    <name type="common">Sweat bee</name>
    <dbReference type="NCBI Taxonomy" id="178035"/>
    <lineage>
        <taxon>Eukaryota</taxon>
        <taxon>Metazoa</taxon>
        <taxon>Ecdysozoa</taxon>
        <taxon>Arthropoda</taxon>
        <taxon>Hexapoda</taxon>
        <taxon>Insecta</taxon>
        <taxon>Pterygota</taxon>
        <taxon>Neoptera</taxon>
        <taxon>Endopterygota</taxon>
        <taxon>Hymenoptera</taxon>
        <taxon>Apocrita</taxon>
        <taxon>Aculeata</taxon>
        <taxon>Apoidea</taxon>
        <taxon>Anthophila</taxon>
        <taxon>Halictidae</taxon>
        <taxon>Rophitinae</taxon>
        <taxon>Dufourea</taxon>
    </lineage>
</organism>
<dbReference type="AlphaFoldDB" id="A0A154PLZ0"/>
<name>A0A154PLZ0_DUFNO</name>
<gene>
    <name evidence="2" type="ORF">WN55_04299</name>
</gene>
<dbReference type="Proteomes" id="UP000076502">
    <property type="component" value="Unassembled WGS sequence"/>
</dbReference>
<feature type="region of interest" description="Disordered" evidence="1">
    <location>
        <begin position="40"/>
        <end position="75"/>
    </location>
</feature>
<dbReference type="EMBL" id="KQ434973">
    <property type="protein sequence ID" value="KZC12777.1"/>
    <property type="molecule type" value="Genomic_DNA"/>
</dbReference>
<protein>
    <submittedName>
        <fullName evidence="2">Uncharacterized protein</fullName>
    </submittedName>
</protein>
<reference evidence="2 3" key="1">
    <citation type="submission" date="2015-07" db="EMBL/GenBank/DDBJ databases">
        <title>The genome of Dufourea novaeangliae.</title>
        <authorList>
            <person name="Pan H."/>
            <person name="Kapheim K."/>
        </authorList>
    </citation>
    <scope>NUCLEOTIDE SEQUENCE [LARGE SCALE GENOMIC DNA]</scope>
    <source>
        <strain evidence="2">0120121106</strain>
        <tissue evidence="2">Whole body</tissue>
    </source>
</reference>
<evidence type="ECO:0000313" key="2">
    <source>
        <dbReference type="EMBL" id="KZC12777.1"/>
    </source>
</evidence>
<evidence type="ECO:0000256" key="1">
    <source>
        <dbReference type="SAM" id="MobiDB-lite"/>
    </source>
</evidence>
<accession>A0A154PLZ0</accession>
<proteinExistence type="predicted"/>
<sequence length="112" mass="12613">MLNKTIYNGTQRSETKSLDAHGLFGISYVPVPYYLRGVTERTRGDSKEEKEKKQFGKPNGGRNGSGGGEMGSTAGYDKIEFPLAGRKTKRREQRECLLRGIILYRPYPLLAR</sequence>
<feature type="compositionally biased region" description="Basic and acidic residues" evidence="1">
    <location>
        <begin position="40"/>
        <end position="54"/>
    </location>
</feature>